<evidence type="ECO:0000313" key="5">
    <source>
        <dbReference type="EMBL" id="PVH18410.1"/>
    </source>
</evidence>
<evidence type="ECO:0000313" key="6">
    <source>
        <dbReference type="Proteomes" id="UP000244406"/>
    </source>
</evidence>
<feature type="compositionally biased region" description="Polar residues" evidence="3">
    <location>
        <begin position="358"/>
        <end position="382"/>
    </location>
</feature>
<dbReference type="Gene3D" id="1.25.10.10">
    <property type="entry name" value="Leucine-rich Repeat Variant"/>
    <property type="match status" value="1"/>
</dbReference>
<dbReference type="VEuPathDB" id="FungiDB:CXQ87_001337"/>
<dbReference type="GO" id="GO:0003729">
    <property type="term" value="F:mRNA binding"/>
    <property type="evidence" value="ECO:0007669"/>
    <property type="project" value="UniProtKB-ARBA"/>
</dbReference>
<dbReference type="PANTHER" id="PTHR47093:SF1">
    <property type="entry name" value="PROTEIN JSN1-RELATED"/>
    <property type="match status" value="1"/>
</dbReference>
<protein>
    <recommendedName>
        <fullName evidence="4">PUM-HD domain-containing protein</fullName>
    </recommendedName>
</protein>
<keyword evidence="6" id="KW-1185">Reference proteome</keyword>
<dbReference type="InterPro" id="IPR033133">
    <property type="entry name" value="PUM-HD"/>
</dbReference>
<dbReference type="SUPFAM" id="SSF48371">
    <property type="entry name" value="ARM repeat"/>
    <property type="match status" value="1"/>
</dbReference>
<feature type="region of interest" description="Disordered" evidence="3">
    <location>
        <begin position="346"/>
        <end position="464"/>
    </location>
</feature>
<feature type="region of interest" description="Disordered" evidence="3">
    <location>
        <begin position="98"/>
        <end position="123"/>
    </location>
</feature>
<feature type="compositionally biased region" description="Low complexity" evidence="3">
    <location>
        <begin position="445"/>
        <end position="462"/>
    </location>
</feature>
<evidence type="ECO:0000259" key="4">
    <source>
        <dbReference type="PROSITE" id="PS50303"/>
    </source>
</evidence>
<dbReference type="EMBL" id="PKFP01000008">
    <property type="protein sequence ID" value="PVH18410.1"/>
    <property type="molecule type" value="Genomic_DNA"/>
</dbReference>
<dbReference type="SMART" id="SM00025">
    <property type="entry name" value="Pumilio"/>
    <property type="match status" value="5"/>
</dbReference>
<dbReference type="Pfam" id="PF00806">
    <property type="entry name" value="PUF"/>
    <property type="match status" value="2"/>
</dbReference>
<feature type="region of interest" description="Disordered" evidence="3">
    <location>
        <begin position="601"/>
        <end position="621"/>
    </location>
</feature>
<dbReference type="InterPro" id="IPR001313">
    <property type="entry name" value="Pumilio_RNA-bd_rpt"/>
</dbReference>
<evidence type="ECO:0000256" key="2">
    <source>
        <dbReference type="PROSITE-ProRule" id="PRU00317"/>
    </source>
</evidence>
<feature type="repeat" description="Pumilio" evidence="2">
    <location>
        <begin position="973"/>
        <end position="1011"/>
    </location>
</feature>
<organism evidence="5 6">
    <name type="scientific">Candidozyma duobushaemuli</name>
    <dbReference type="NCBI Taxonomy" id="1231522"/>
    <lineage>
        <taxon>Eukaryota</taxon>
        <taxon>Fungi</taxon>
        <taxon>Dikarya</taxon>
        <taxon>Ascomycota</taxon>
        <taxon>Saccharomycotina</taxon>
        <taxon>Pichiomycetes</taxon>
        <taxon>Metschnikowiaceae</taxon>
        <taxon>Candidozyma</taxon>
    </lineage>
</organism>
<dbReference type="InterPro" id="IPR052645">
    <property type="entry name" value="Pumilio_domain_protein"/>
</dbReference>
<evidence type="ECO:0000256" key="3">
    <source>
        <dbReference type="SAM" id="MobiDB-lite"/>
    </source>
</evidence>
<dbReference type="InterPro" id="IPR011989">
    <property type="entry name" value="ARM-like"/>
</dbReference>
<dbReference type="GO" id="GO:0000288">
    <property type="term" value="P:nuclear-transcribed mRNA catabolic process, deadenylation-dependent decay"/>
    <property type="evidence" value="ECO:0007669"/>
    <property type="project" value="TreeGrafter"/>
</dbReference>
<dbReference type="RefSeq" id="XP_025339350.1">
    <property type="nucleotide sequence ID" value="XM_025479877.1"/>
</dbReference>
<sequence length="1365" mass="150780">MPFPTPTSPEFQQDCKEGIDSVVGKEKGGQKEEDLLESGSIACTIEGSYGDASQEVQSQLPRRGFPEAPENNHNFSEAQFLGDFFNLAETIIFKEDPDDEVLSDDHFEGTVNPDLSSDIEPPQAPEDYENEQISLLEALSESAQPSPQTQHHFEPVHPAWIDVSEWEALEMSIGFANHPDVFDLSDVETDSSSEIFLDEEEYSARMAEILSQSEQSDGSNSDIPQAIYLLQQFGKVLVFFDRIFQRIVKSWIVKLLVTVFQKLRVLENLAWLGTKARGIFRILKAPVDLCVHALTLTLPSVEAFIGSFHEKPFLGIKGLRPTHSKLRLKSPASALLGAVKRNTLKSMTSRARVPQRSGAHNNTSNGFYGSGVPQNDVSSAQNGGRMPNPASVHADPLSSSIPIPQRESLSSSASPLATDANTGSLPVPQDAPIALSMSPSGIDHLGLSPSNRPPSGSNGMPGRRVRSGSLFSTMSIWNDDAVSLSPGHSGSSFLDYDTTNSGSAQFISPTLGAQPSSLDASFLSNPTRNRSHTTSGAHPGQLSEPPVPSPFVSSEKPVLFDNLMLNIPDGAGITRNRSQTYSGVASNLPDLSNPIMLLQQGQARPSNQHPNPPSASHYRPHHDTVSSAVYQPILENDFNFASVVVTTNFENPSLGPTSTLLLDNVPQFMDAAKLWHLIASFPGAVGNPLHGRGVISIRMSTTSTSKLALVECATIEVAMNLKANFNHLELVPGHILYVAFAKLSERPLSQSFKSNGSPYKAESSNASLKSNSGSLNKPQSRAAKLRPQGSTEVDLPAIQDDLIHLVSTLSMLDSVNINRVKLLLKHTMAFPKEKYESNFGPLPDPIPMRQFDSPKLRELRKIFEATEKANSDSPSKAESPDSEPETISQPELEALCLAMLDELPELCYDHIGNTIVQKLFTLVESPLIKLMMVKELAPYLTQFSIHKNGTWAIQKIINLCHNDFTQMTIIAESLKPYTVKLFNDQFGNYVVQCCLKFGSPYNDFIFETMIDNFLEISFGRFGARCIRTILETASDTKSANKGYVSNEQMFLVASMIVEFANELVVNNNGSLLITWFLETFNGCKGLKHDYRYELLCDKFLPHLGHLCTHKLANLTIFNILNNRNDMAVRQKIMSEIFGHFNEHDLEEMSARPPTVLLETILAENQEQSTGPLFIYKIVSNPMLMNIGNELSNARYKQYIIGQVKRVLLEIQITNLQPYKKLVEEVGLATNRLSRSGSTTRKGKRDRRGKTHSPHRATQPMIQPYMQPNQGMPMVYGMPKMPMGEANPGMPPNGYYQPQDVHPGMYNGSNQDMGPLYQQRQQYVQQQQLQDVNVMQQLEQLSLSSAAMGYNSNPDTPKISHGTRFA</sequence>
<dbReference type="GeneID" id="37001337"/>
<feature type="compositionally biased region" description="Basic residues" evidence="3">
    <location>
        <begin position="1240"/>
        <end position="1254"/>
    </location>
</feature>
<feature type="compositionally biased region" description="Polar residues" evidence="3">
    <location>
        <begin position="397"/>
        <end position="424"/>
    </location>
</feature>
<feature type="region of interest" description="Disordered" evidence="3">
    <location>
        <begin position="507"/>
        <end position="552"/>
    </location>
</feature>
<gene>
    <name evidence="5" type="ORF">CXQ87_001337</name>
</gene>
<dbReference type="PANTHER" id="PTHR47093">
    <property type="entry name" value="PROTEIN JSN1-RELATED"/>
    <property type="match status" value="1"/>
</dbReference>
<dbReference type="PROSITE" id="PS50302">
    <property type="entry name" value="PUM"/>
    <property type="match status" value="3"/>
</dbReference>
<reference evidence="5 6" key="1">
    <citation type="submission" date="2017-12" db="EMBL/GenBank/DDBJ databases">
        <title>Genome Sequence of the Amphotericin B-resistant Candida duobushaemulonii strain, B09383.</title>
        <authorList>
            <person name="Chow N.A."/>
            <person name="Gade L."/>
            <person name="Batra D."/>
            <person name="Rowe L.A."/>
            <person name="Loparev V.N."/>
            <person name="Litvintseva A.P."/>
        </authorList>
    </citation>
    <scope>NUCLEOTIDE SEQUENCE [LARGE SCALE GENOMIC DNA]</scope>
    <source>
        <strain evidence="5 6">B09383</strain>
    </source>
</reference>
<evidence type="ECO:0000256" key="1">
    <source>
        <dbReference type="ARBA" id="ARBA00022737"/>
    </source>
</evidence>
<name>A0A2V1AK19_9ASCO</name>
<feature type="compositionally biased region" description="Polar residues" evidence="3">
    <location>
        <begin position="507"/>
        <end position="536"/>
    </location>
</feature>
<feature type="domain" description="PUM-HD" evidence="4">
    <location>
        <begin position="834"/>
        <end position="1229"/>
    </location>
</feature>
<comment type="caution">
    <text evidence="5">The sequence shown here is derived from an EMBL/GenBank/DDBJ whole genome shotgun (WGS) entry which is preliminary data.</text>
</comment>
<dbReference type="PROSITE" id="PS50303">
    <property type="entry name" value="PUM_HD"/>
    <property type="match status" value="1"/>
</dbReference>
<feature type="compositionally biased region" description="Low complexity" evidence="3">
    <location>
        <begin position="760"/>
        <end position="777"/>
    </location>
</feature>
<dbReference type="Proteomes" id="UP000244406">
    <property type="component" value="Unassembled WGS sequence"/>
</dbReference>
<dbReference type="InterPro" id="IPR016024">
    <property type="entry name" value="ARM-type_fold"/>
</dbReference>
<proteinExistence type="predicted"/>
<accession>A0A2V1AK19</accession>
<feature type="region of interest" description="Disordered" evidence="3">
    <location>
        <begin position="752"/>
        <end position="790"/>
    </location>
</feature>
<feature type="region of interest" description="Disordered" evidence="3">
    <location>
        <begin position="1232"/>
        <end position="1267"/>
    </location>
</feature>
<keyword evidence="1" id="KW-0677">Repeat</keyword>
<feature type="repeat" description="Pumilio" evidence="2">
    <location>
        <begin position="898"/>
        <end position="934"/>
    </location>
</feature>
<feature type="repeat" description="Pumilio" evidence="2">
    <location>
        <begin position="935"/>
        <end position="971"/>
    </location>
</feature>